<gene>
    <name evidence="3" type="primary">OSJNBa0033H08.10</name>
</gene>
<dbReference type="CDD" id="cd00303">
    <property type="entry name" value="retropepsin_like"/>
    <property type="match status" value="1"/>
</dbReference>
<feature type="region of interest" description="Disordered" evidence="1">
    <location>
        <begin position="205"/>
        <end position="226"/>
    </location>
</feature>
<reference evidence="4" key="2">
    <citation type="journal article" date="2008" name="Nucleic Acids Res.">
        <title>The rice annotation project database (RAP-DB): 2008 update.</title>
        <authorList>
            <consortium name="The rice annotation project (RAP)"/>
        </authorList>
    </citation>
    <scope>GENOME REANNOTATION</scope>
    <source>
        <strain evidence="4">cv. Nipponbare</strain>
    </source>
</reference>
<dbReference type="EMBL" id="AL662942">
    <property type="protein sequence ID" value="CAE03982.2"/>
    <property type="molecule type" value="Genomic_DNA"/>
</dbReference>
<dbReference type="Gene3D" id="2.40.70.10">
    <property type="entry name" value="Acid Proteases"/>
    <property type="match status" value="1"/>
</dbReference>
<evidence type="ECO:0000313" key="4">
    <source>
        <dbReference type="Proteomes" id="UP000000763"/>
    </source>
</evidence>
<feature type="domain" description="Retrotransposon gag" evidence="2">
    <location>
        <begin position="234"/>
        <end position="322"/>
    </location>
</feature>
<evidence type="ECO:0000313" key="3">
    <source>
        <dbReference type="EMBL" id="CAE03982.2"/>
    </source>
</evidence>
<dbReference type="InterPro" id="IPR005162">
    <property type="entry name" value="Retrotrans_gag_dom"/>
</dbReference>
<sequence length="637" mass="70382">MARNESRRFNILNICADVRGWLEANWGCTRMDPSSTPQHRRLGLGKCQRELMAGASWHTLGEHEHLFPQIKRVDIHEIGCFCEVTEEIFLGGVLNFCNFMRRILKSFVMVKPSSLVQTNQSPTCPNKSNANPMVEGIDEGIGWREEHVRPPMAMSGLPSNIEVTASQLTAIMDQLKRMEATMADHTIAISRLDNKIAEVDTKGIVGTKPSASNQHQHDGTTDSRHTVEDEKIWIAAFHLTDEAQECYTHAEEAYGTPLWRRFKEMVELRFGPPLRHNKLGTLAELRRTGSVADYQEKFMSLLSRAGPLMEVQKIELFTAGLQGKLRIDVELEAPALLDTAMSLARAYELRVQIEDPVPIEPAKPPARAPATRPAASPAAPHVAPIAAVASAPAAPAAAARAAAPVRAARVARRTLTPEEMQSQCEAGLCFNCDEKFTPGHRCKRLFWLYAPSADDNETNPPNAEDGDPGISLYAMAGVRLPGSETMQLHITINGKRLVALLDSGSTHNFINADVATDPSMLLSPCHGLRIIWDFTKLQLTLTRAGCQITWLSIGAPIDKPCEHAFACSGPDVLAGLLEEFATIFVEPRGLPSQCNHDHHIHLLPDSRPVAVRLYRYAQHQKDELERQCADMLSQGII</sequence>
<dbReference type="InterPro" id="IPR021109">
    <property type="entry name" value="Peptidase_aspartic_dom_sf"/>
</dbReference>
<dbReference type="AlphaFoldDB" id="Q7FAB5"/>
<dbReference type="InterPro" id="IPR032567">
    <property type="entry name" value="RTL1-rel"/>
</dbReference>
<dbReference type="PANTHER" id="PTHR15503">
    <property type="entry name" value="LDOC1 RELATED"/>
    <property type="match status" value="1"/>
</dbReference>
<dbReference type="SUPFAM" id="SSF56672">
    <property type="entry name" value="DNA/RNA polymerases"/>
    <property type="match status" value="1"/>
</dbReference>
<evidence type="ECO:0000259" key="2">
    <source>
        <dbReference type="Pfam" id="PF03732"/>
    </source>
</evidence>
<dbReference type="PANTHER" id="PTHR15503:SF22">
    <property type="entry name" value="TRANSPOSON TY3-I GAG POLYPROTEIN"/>
    <property type="match status" value="1"/>
</dbReference>
<proteinExistence type="predicted"/>
<accession>Q7FAB5</accession>
<feature type="compositionally biased region" description="Basic and acidic residues" evidence="1">
    <location>
        <begin position="215"/>
        <end position="226"/>
    </location>
</feature>
<organism evidence="3 4">
    <name type="scientific">Oryza sativa subsp. japonica</name>
    <name type="common">Rice</name>
    <dbReference type="NCBI Taxonomy" id="39947"/>
    <lineage>
        <taxon>Eukaryota</taxon>
        <taxon>Viridiplantae</taxon>
        <taxon>Streptophyta</taxon>
        <taxon>Embryophyta</taxon>
        <taxon>Tracheophyta</taxon>
        <taxon>Spermatophyta</taxon>
        <taxon>Magnoliopsida</taxon>
        <taxon>Liliopsida</taxon>
        <taxon>Poales</taxon>
        <taxon>Poaceae</taxon>
        <taxon>BOP clade</taxon>
        <taxon>Oryzoideae</taxon>
        <taxon>Oryzeae</taxon>
        <taxon>Oryzinae</taxon>
        <taxon>Oryza</taxon>
        <taxon>Oryza sativa</taxon>
    </lineage>
</organism>
<dbReference type="Pfam" id="PF03732">
    <property type="entry name" value="Retrotrans_gag"/>
    <property type="match status" value="1"/>
</dbReference>
<dbReference type="Gene3D" id="3.10.10.10">
    <property type="entry name" value="HIV Type 1 Reverse Transcriptase, subunit A, domain 1"/>
    <property type="match status" value="1"/>
</dbReference>
<evidence type="ECO:0000256" key="1">
    <source>
        <dbReference type="SAM" id="MobiDB-lite"/>
    </source>
</evidence>
<protein>
    <submittedName>
        <fullName evidence="3">OSJNBa0033H08.10 protein</fullName>
    </submittedName>
</protein>
<dbReference type="InterPro" id="IPR043502">
    <property type="entry name" value="DNA/RNA_pol_sf"/>
</dbReference>
<dbReference type="Proteomes" id="UP000000763">
    <property type="component" value="Chromosome 4"/>
</dbReference>
<name>Q7FAB5_ORYSJ</name>
<reference evidence="4" key="1">
    <citation type="journal article" date="2005" name="Nature">
        <title>The map-based sequence of the rice genome.</title>
        <authorList>
            <consortium name="International rice genome sequencing project (IRGSP)"/>
            <person name="Matsumoto T."/>
            <person name="Wu J."/>
            <person name="Kanamori H."/>
            <person name="Katayose Y."/>
            <person name="Fujisawa M."/>
            <person name="Namiki N."/>
            <person name="Mizuno H."/>
            <person name="Yamamoto K."/>
            <person name="Antonio B.A."/>
            <person name="Baba T."/>
            <person name="Sakata K."/>
            <person name="Nagamura Y."/>
            <person name="Aoki H."/>
            <person name="Arikawa K."/>
            <person name="Arita K."/>
            <person name="Bito T."/>
            <person name="Chiden Y."/>
            <person name="Fujitsuka N."/>
            <person name="Fukunaka R."/>
            <person name="Hamada M."/>
            <person name="Harada C."/>
            <person name="Hayashi A."/>
            <person name="Hijishita S."/>
            <person name="Honda M."/>
            <person name="Hosokawa S."/>
            <person name="Ichikawa Y."/>
            <person name="Idonuma A."/>
            <person name="Iijima M."/>
            <person name="Ikeda M."/>
            <person name="Ikeno M."/>
            <person name="Ito K."/>
            <person name="Ito S."/>
            <person name="Ito T."/>
            <person name="Ito Y."/>
            <person name="Ito Y."/>
            <person name="Iwabuchi A."/>
            <person name="Kamiya K."/>
            <person name="Karasawa W."/>
            <person name="Kurita K."/>
            <person name="Katagiri S."/>
            <person name="Kikuta A."/>
            <person name="Kobayashi H."/>
            <person name="Kobayashi N."/>
            <person name="Machita K."/>
            <person name="Maehara T."/>
            <person name="Masukawa M."/>
            <person name="Mizubayashi T."/>
            <person name="Mukai Y."/>
            <person name="Nagasaki H."/>
            <person name="Nagata Y."/>
            <person name="Naito S."/>
            <person name="Nakashima M."/>
            <person name="Nakama Y."/>
            <person name="Nakamichi Y."/>
            <person name="Nakamura M."/>
            <person name="Meguro A."/>
            <person name="Negishi M."/>
            <person name="Ohta I."/>
            <person name="Ohta T."/>
            <person name="Okamoto M."/>
            <person name="Ono N."/>
            <person name="Saji S."/>
            <person name="Sakaguchi M."/>
            <person name="Sakai K."/>
            <person name="Shibata M."/>
            <person name="Shimokawa T."/>
            <person name="Song J."/>
            <person name="Takazaki Y."/>
            <person name="Terasawa K."/>
            <person name="Tsugane M."/>
            <person name="Tsuji K."/>
            <person name="Ueda S."/>
            <person name="Waki K."/>
            <person name="Yamagata H."/>
            <person name="Yamamoto M."/>
            <person name="Yamamoto S."/>
            <person name="Yamane H."/>
            <person name="Yoshiki S."/>
            <person name="Yoshihara R."/>
            <person name="Yukawa K."/>
            <person name="Zhong H."/>
            <person name="Yano M."/>
            <person name="Yuan Q."/>
            <person name="Ouyang S."/>
            <person name="Liu J."/>
            <person name="Jones K.M."/>
            <person name="Gansberger K."/>
            <person name="Moffat K."/>
            <person name="Hill J."/>
            <person name="Bera J."/>
            <person name="Fadrosh D."/>
            <person name="Jin S."/>
            <person name="Johri S."/>
            <person name="Kim M."/>
            <person name="Overton L."/>
            <person name="Reardon M."/>
            <person name="Tsitrin T."/>
            <person name="Vuong H."/>
            <person name="Weaver B."/>
            <person name="Ciecko A."/>
            <person name="Tallon L."/>
            <person name="Jackson J."/>
            <person name="Pai G."/>
            <person name="Aken S.V."/>
            <person name="Utterback T."/>
            <person name="Reidmuller S."/>
            <person name="Feldblyum T."/>
            <person name="Hsiao J."/>
            <person name="Zismann V."/>
            <person name="Iobst S."/>
            <person name="de Vazeille A.R."/>
            <person name="Buell C.R."/>
            <person name="Ying K."/>
            <person name="Li Y."/>
            <person name="Lu T."/>
            <person name="Huang Y."/>
            <person name="Zhao Q."/>
            <person name="Feng Q."/>
            <person name="Zhang L."/>
            <person name="Zhu J."/>
            <person name="Weng Q."/>
            <person name="Mu J."/>
            <person name="Lu Y."/>
            <person name="Fan D."/>
            <person name="Liu Y."/>
            <person name="Guan J."/>
            <person name="Zhang Y."/>
            <person name="Yu S."/>
            <person name="Liu X."/>
            <person name="Zhang Y."/>
            <person name="Hong G."/>
            <person name="Han B."/>
            <person name="Choisne N."/>
            <person name="Demange N."/>
            <person name="Orjeda G."/>
            <person name="Samain S."/>
            <person name="Cattolico L."/>
            <person name="Pelletier E."/>
            <person name="Couloux A."/>
            <person name="Segurens B."/>
            <person name="Wincker P."/>
            <person name="D'Hont A."/>
            <person name="Scarpelli C."/>
            <person name="Weissenbach J."/>
            <person name="Salanoubat M."/>
            <person name="Quetier F."/>
            <person name="Yu Y."/>
            <person name="Kim H.R."/>
            <person name="Rambo T."/>
            <person name="Currie J."/>
            <person name="Collura K."/>
            <person name="Luo M."/>
            <person name="Yang T."/>
            <person name="Ammiraju J.S.S."/>
            <person name="Engler F."/>
            <person name="Soderlund C."/>
            <person name="Wing R.A."/>
            <person name="Palmer L.E."/>
            <person name="de la Bastide M."/>
            <person name="Spiegel L."/>
            <person name="Nascimento L."/>
            <person name="Zutavern T."/>
            <person name="O'Shaughnessy A."/>
            <person name="Dike S."/>
            <person name="Dedhia N."/>
            <person name="Preston R."/>
            <person name="Balija V."/>
            <person name="McCombie W.R."/>
            <person name="Chow T."/>
            <person name="Chen H."/>
            <person name="Chung M."/>
            <person name="Chen C."/>
            <person name="Shaw J."/>
            <person name="Wu H."/>
            <person name="Hsiao K."/>
            <person name="Chao Y."/>
            <person name="Chu M."/>
            <person name="Cheng C."/>
            <person name="Hour A."/>
            <person name="Lee P."/>
            <person name="Lin S."/>
            <person name="Lin Y."/>
            <person name="Liou J."/>
            <person name="Liu S."/>
            <person name="Hsing Y."/>
            <person name="Raghuvanshi S."/>
            <person name="Mohanty A."/>
            <person name="Bharti A.K."/>
            <person name="Gaur A."/>
            <person name="Gupta V."/>
            <person name="Kumar D."/>
            <person name="Ravi V."/>
            <person name="Vij S."/>
            <person name="Kapur A."/>
            <person name="Khurana P."/>
            <person name="Khurana P."/>
            <person name="Khurana J.P."/>
            <person name="Tyagi A.K."/>
            <person name="Gaikwad K."/>
            <person name="Singh A."/>
            <person name="Dalal V."/>
            <person name="Srivastava S."/>
            <person name="Dixit A."/>
            <person name="Pal A.K."/>
            <person name="Ghazi I.A."/>
            <person name="Yadav M."/>
            <person name="Pandit A."/>
            <person name="Bhargava A."/>
            <person name="Sureshbabu K."/>
            <person name="Batra K."/>
            <person name="Sharma T.R."/>
            <person name="Mohapatra T."/>
            <person name="Singh N.K."/>
            <person name="Messing J."/>
            <person name="Nelson A.B."/>
            <person name="Fuks G."/>
            <person name="Kavchok S."/>
            <person name="Keizer G."/>
            <person name="Linton E."/>
            <person name="Llaca V."/>
            <person name="Song R."/>
            <person name="Tanyolac B."/>
            <person name="Young S."/>
            <person name="Ho-Il K."/>
            <person name="Hahn J.H."/>
            <person name="Sangsakoo G."/>
            <person name="Vanavichit A."/>
            <person name="de Mattos Luiz.A.T."/>
            <person name="Zimmer P.D."/>
            <person name="Malone G."/>
            <person name="Dellagostin O."/>
            <person name="de Oliveira A.C."/>
            <person name="Bevan M."/>
            <person name="Bancroft I."/>
            <person name="Minx P."/>
            <person name="Cordum H."/>
            <person name="Wilson R."/>
            <person name="Cheng Z."/>
            <person name="Jin W."/>
            <person name="Jiang J."/>
            <person name="Leong S.A."/>
            <person name="Iwama H."/>
            <person name="Gojobori T."/>
            <person name="Itoh T."/>
            <person name="Niimura Y."/>
            <person name="Fujii Y."/>
            <person name="Habara T."/>
            <person name="Sakai H."/>
            <person name="Sato Y."/>
            <person name="Wilson G."/>
            <person name="Kumar K."/>
            <person name="McCouch S."/>
            <person name="Juretic N."/>
            <person name="Hoen D."/>
            <person name="Wright S."/>
            <person name="Bruskiewich R."/>
            <person name="Bureau T."/>
            <person name="Miyao A."/>
            <person name="Hirochika H."/>
            <person name="Nishikawa T."/>
            <person name="Kadowaki K."/>
            <person name="Sugiura M."/>
            <person name="Burr B."/>
            <person name="Sasaki T."/>
        </authorList>
    </citation>
    <scope>NUCLEOTIDE SEQUENCE [LARGE SCALE GENOMIC DNA]</scope>
    <source>
        <strain evidence="4">cv. Nipponbare</strain>
    </source>
</reference>